<keyword evidence="4 6" id="KW-0274">FAD</keyword>
<evidence type="ECO:0000313" key="11">
    <source>
        <dbReference type="Proteomes" id="UP000032180"/>
    </source>
</evidence>
<dbReference type="GO" id="GO:0071949">
    <property type="term" value="F:FAD binding"/>
    <property type="evidence" value="ECO:0007669"/>
    <property type="project" value="EnsemblPlants"/>
</dbReference>
<dbReference type="GO" id="GO:0010617">
    <property type="term" value="P:circadian regulation of calcium ion oscillation"/>
    <property type="evidence" value="ECO:0007669"/>
    <property type="project" value="EnsemblPlants"/>
</dbReference>
<organism evidence="10 11">
    <name type="scientific">Leersia perrieri</name>
    <dbReference type="NCBI Taxonomy" id="77586"/>
    <lineage>
        <taxon>Eukaryota</taxon>
        <taxon>Viridiplantae</taxon>
        <taxon>Streptophyta</taxon>
        <taxon>Embryophyta</taxon>
        <taxon>Tracheophyta</taxon>
        <taxon>Spermatophyta</taxon>
        <taxon>Magnoliopsida</taxon>
        <taxon>Liliopsida</taxon>
        <taxon>Poales</taxon>
        <taxon>Poaceae</taxon>
        <taxon>BOP clade</taxon>
        <taxon>Oryzoideae</taxon>
        <taxon>Oryzeae</taxon>
        <taxon>Oryzinae</taxon>
        <taxon>Leersia</taxon>
    </lineage>
</organism>
<keyword evidence="11" id="KW-1185">Reference proteome</keyword>
<evidence type="ECO:0000259" key="9">
    <source>
        <dbReference type="PROSITE" id="PS51645"/>
    </source>
</evidence>
<dbReference type="GO" id="GO:0009911">
    <property type="term" value="P:positive regulation of flower development"/>
    <property type="evidence" value="ECO:0007669"/>
    <property type="project" value="EnsemblPlants"/>
</dbReference>
<dbReference type="GO" id="GO:0003904">
    <property type="term" value="F:deoxyribodipyrimidine photo-lyase activity"/>
    <property type="evidence" value="ECO:0007669"/>
    <property type="project" value="TreeGrafter"/>
</dbReference>
<protein>
    <recommendedName>
        <fullName evidence="9">Photolyase/cryptochrome alpha/beta domain-containing protein</fullName>
    </recommendedName>
</protein>
<dbReference type="NCBIfam" id="TIGR02766">
    <property type="entry name" value="crypt_chrom_pln"/>
    <property type="match status" value="1"/>
</dbReference>
<reference evidence="10 11" key="2">
    <citation type="submission" date="2013-12" db="EMBL/GenBank/DDBJ databases">
        <authorList>
            <person name="Yu Y."/>
            <person name="Lee S."/>
            <person name="de Baynast K."/>
            <person name="Wissotski M."/>
            <person name="Liu L."/>
            <person name="Talag J."/>
            <person name="Goicoechea J."/>
            <person name="Angelova A."/>
            <person name="Jetty R."/>
            <person name="Kudrna D."/>
            <person name="Golser W."/>
            <person name="Rivera L."/>
            <person name="Zhang J."/>
            <person name="Wing R."/>
        </authorList>
    </citation>
    <scope>NUCLEOTIDE SEQUENCE</scope>
</reference>
<dbReference type="GO" id="GO:0009882">
    <property type="term" value="F:blue light photoreceptor activity"/>
    <property type="evidence" value="ECO:0007669"/>
    <property type="project" value="InterPro"/>
</dbReference>
<dbReference type="Gramene" id="LPERR02G20180.2">
    <property type="protein sequence ID" value="LPERR02G20180.2"/>
    <property type="gene ID" value="LPERR02G20180"/>
</dbReference>
<keyword evidence="5" id="KW-0157">Chromophore</keyword>
<proteinExistence type="inferred from homology"/>
<feature type="region of interest" description="Disordered" evidence="8">
    <location>
        <begin position="648"/>
        <end position="683"/>
    </location>
</feature>
<feature type="domain" description="Photolyase/cryptochrome alpha/beta" evidence="9">
    <location>
        <begin position="8"/>
        <end position="137"/>
    </location>
</feature>
<reference evidence="10" key="3">
    <citation type="submission" date="2015-04" db="UniProtKB">
        <authorList>
            <consortium name="EnsemblPlants"/>
        </authorList>
    </citation>
    <scope>IDENTIFICATION</scope>
</reference>
<feature type="site" description="Electron transfer via tryptophanyl radical" evidence="7">
    <location>
        <position position="324"/>
    </location>
</feature>
<dbReference type="GO" id="GO:0009638">
    <property type="term" value="P:phototropism"/>
    <property type="evidence" value="ECO:0007669"/>
    <property type="project" value="EnsemblPlants"/>
</dbReference>
<sequence>MAGSETMERTVVWFRRDLRIDDNPALAAAAREGSVLPVFIWCSADEGQFYPGRCSRWWLKQSLAHLSKSLESLGCPLVLIRAESTLEALLKCIDSVGATRLVYNHLYDPVSIVRDDKIKKELSALGISIKSFNGDLLYEPWEIYDDSGHAFTTFNMYWEKCMKLHGDISPSLAPWKLVPVPGAENVRSCSIDDLGLESSKDEESSNALLSRAWSPGWRNAEKMLDEFVCNGLLEYSKHGMKVEGATTSLLSPYLHFGEVSIRKVYQLVRMQQIKWENEERSEAEESIQLFLRSVGLREYSRYLCFNFPFTHERSLLGNLKHYPWRVDEERFKSWRQGMTGYPLVDAGMRELWATGWTHNRIRVIISSFAVKFLLIPWTWGMKYFWDVLLDADLESDILGWQYISGSLPDGHELSRLDNPEVCNHQHKHYSAKSFLSYLVQGQKYDPDGLYVRTWIPELARMPTEWIHHPWDAPSSILEVAGVELGFNYPKPIVELHIARECLDDAISTMWQLDTAAKLAELDSEVVEDNLSNIKTFDIPKVVLKETSPHALPVDQRVPYANSNDHNLKSKELKNSIICVDVSSSSKMEATSSVANSLVSRKRSSGDIAFHVPSCSSSAEVHSQIHDHGGSLAGPSRFILREAERNFADEVEDSSTADSGSSISRPTKSRIITLPDKERPTNGV</sequence>
<dbReference type="GO" id="GO:0051607">
    <property type="term" value="P:defense response to virus"/>
    <property type="evidence" value="ECO:0007669"/>
    <property type="project" value="EnsemblPlants"/>
</dbReference>
<dbReference type="GO" id="GO:0003677">
    <property type="term" value="F:DNA binding"/>
    <property type="evidence" value="ECO:0007669"/>
    <property type="project" value="TreeGrafter"/>
</dbReference>
<dbReference type="GO" id="GO:0005737">
    <property type="term" value="C:cytoplasm"/>
    <property type="evidence" value="ECO:0007669"/>
    <property type="project" value="EnsemblPlants"/>
</dbReference>
<dbReference type="HOGENOM" id="CLU_010348_5_0_1"/>
<dbReference type="InterPro" id="IPR018394">
    <property type="entry name" value="DNA_photolyase_1_CS_C"/>
</dbReference>
<dbReference type="GO" id="GO:0032922">
    <property type="term" value="P:circadian regulation of gene expression"/>
    <property type="evidence" value="ECO:0007669"/>
    <property type="project" value="TreeGrafter"/>
</dbReference>
<evidence type="ECO:0000256" key="4">
    <source>
        <dbReference type="ARBA" id="ARBA00022827"/>
    </source>
</evidence>
<dbReference type="PANTHER" id="PTHR11455:SF18">
    <property type="entry name" value="SI:CH1073-390K14.1"/>
    <property type="match status" value="1"/>
</dbReference>
<dbReference type="GO" id="GO:0016604">
    <property type="term" value="C:nuclear body"/>
    <property type="evidence" value="ECO:0007669"/>
    <property type="project" value="EnsemblPlants"/>
</dbReference>
<dbReference type="EnsemblPlants" id="LPERR02G20180.1">
    <property type="protein sequence ID" value="LPERR02G20180.1"/>
    <property type="gene ID" value="LPERR02G20180"/>
</dbReference>
<dbReference type="GO" id="GO:0010244">
    <property type="term" value="P:response to low fluence blue light stimulus by blue low-fluence system"/>
    <property type="evidence" value="ECO:0007669"/>
    <property type="project" value="EnsemblPlants"/>
</dbReference>
<dbReference type="GO" id="GO:0048574">
    <property type="term" value="P:long-day photoperiodism, flowering"/>
    <property type="evidence" value="ECO:0007669"/>
    <property type="project" value="EnsemblPlants"/>
</dbReference>
<evidence type="ECO:0000256" key="1">
    <source>
        <dbReference type="ARBA" id="ARBA00001932"/>
    </source>
</evidence>
<accession>A0A0D9VIJ0</accession>
<keyword evidence="3 6" id="KW-0285">Flavoprotein</keyword>
<dbReference type="STRING" id="77586.A0A0D9VIJ0"/>
<dbReference type="InterPro" id="IPR036155">
    <property type="entry name" value="Crypto/Photolyase_N_sf"/>
</dbReference>
<dbReference type="GO" id="GO:0006338">
    <property type="term" value="P:chromatin remodeling"/>
    <property type="evidence" value="ECO:0007669"/>
    <property type="project" value="EnsemblPlants"/>
</dbReference>
<dbReference type="InterPro" id="IPR006050">
    <property type="entry name" value="DNA_photolyase_N"/>
</dbReference>
<dbReference type="eggNOG" id="KOG0133">
    <property type="taxonomic scope" value="Eukaryota"/>
</dbReference>
<dbReference type="PROSITE" id="PS51645">
    <property type="entry name" value="PHR_CRY_ALPHA_BETA"/>
    <property type="match status" value="1"/>
</dbReference>
<dbReference type="Pfam" id="PF00875">
    <property type="entry name" value="DNA_photolyase"/>
    <property type="match status" value="1"/>
</dbReference>
<dbReference type="GO" id="GO:0005524">
    <property type="term" value="F:ATP binding"/>
    <property type="evidence" value="ECO:0007669"/>
    <property type="project" value="EnsemblPlants"/>
</dbReference>
<dbReference type="Proteomes" id="UP000032180">
    <property type="component" value="Chromosome 2"/>
</dbReference>
<dbReference type="SUPFAM" id="SSF52425">
    <property type="entry name" value="Cryptochrome/photolyase, N-terminal domain"/>
    <property type="match status" value="1"/>
</dbReference>
<dbReference type="GO" id="GO:0043153">
    <property type="term" value="P:entrainment of circadian clock by photoperiod"/>
    <property type="evidence" value="ECO:0007669"/>
    <property type="project" value="TreeGrafter"/>
</dbReference>
<dbReference type="InterPro" id="IPR002081">
    <property type="entry name" value="Cryptochrome/DNA_photolyase_1"/>
</dbReference>
<evidence type="ECO:0000256" key="2">
    <source>
        <dbReference type="ARBA" id="ARBA00005862"/>
    </source>
</evidence>
<feature type="binding site" evidence="6">
    <location>
        <position position="235"/>
    </location>
    <ligand>
        <name>FAD</name>
        <dbReference type="ChEBI" id="CHEBI:57692"/>
    </ligand>
</feature>
<dbReference type="Gene3D" id="1.10.579.10">
    <property type="entry name" value="DNA Cyclobutane Dipyrimidine Photolyase, subunit A, domain 3"/>
    <property type="match status" value="1"/>
</dbReference>
<dbReference type="InterPro" id="IPR036134">
    <property type="entry name" value="Crypto/Photolyase_FAD-like_sf"/>
</dbReference>
<evidence type="ECO:0000256" key="8">
    <source>
        <dbReference type="SAM" id="MobiDB-lite"/>
    </source>
</evidence>
<feature type="site" description="Electron transfer via tryptophanyl radical" evidence="7">
    <location>
        <position position="400"/>
    </location>
</feature>
<dbReference type="GO" id="GO:0072387">
    <property type="term" value="P:flavin adenine dinucleotide metabolic process"/>
    <property type="evidence" value="ECO:0007669"/>
    <property type="project" value="EnsemblPlants"/>
</dbReference>
<comment type="cofactor">
    <cofactor evidence="1">
        <name>(6R)-5,10-methylene-5,6,7,8-tetrahydrofolate</name>
        <dbReference type="ChEBI" id="CHEBI:15636"/>
    </cofactor>
</comment>
<evidence type="ECO:0000256" key="7">
    <source>
        <dbReference type="PIRSR" id="PIRSR602081-2"/>
    </source>
</evidence>
<dbReference type="GO" id="GO:0042803">
    <property type="term" value="F:protein homodimerization activity"/>
    <property type="evidence" value="ECO:0007669"/>
    <property type="project" value="EnsemblPlants"/>
</dbReference>
<feature type="site" description="Electron transfer via tryptophanyl radical" evidence="7">
    <location>
        <position position="377"/>
    </location>
</feature>
<dbReference type="Pfam" id="PF03441">
    <property type="entry name" value="FAD_binding_7"/>
    <property type="match status" value="1"/>
</dbReference>
<dbReference type="SUPFAM" id="SSF48173">
    <property type="entry name" value="Cryptochrome/photolyase FAD-binding domain"/>
    <property type="match status" value="1"/>
</dbReference>
<dbReference type="GO" id="GO:0010118">
    <property type="term" value="P:stomatal movement"/>
    <property type="evidence" value="ECO:0007669"/>
    <property type="project" value="EnsemblPlants"/>
</dbReference>
<dbReference type="GO" id="GO:1902347">
    <property type="term" value="P:response to strigolactone"/>
    <property type="evidence" value="ECO:0007669"/>
    <property type="project" value="EnsemblPlants"/>
</dbReference>
<dbReference type="InterPro" id="IPR014729">
    <property type="entry name" value="Rossmann-like_a/b/a_fold"/>
</dbReference>
<evidence type="ECO:0000256" key="6">
    <source>
        <dbReference type="PIRSR" id="PIRSR602081-1"/>
    </source>
</evidence>
<evidence type="ECO:0000256" key="5">
    <source>
        <dbReference type="ARBA" id="ARBA00022991"/>
    </source>
</evidence>
<feature type="binding site" evidence="6">
    <location>
        <begin position="390"/>
        <end position="392"/>
    </location>
    <ligand>
        <name>FAD</name>
        <dbReference type="ChEBI" id="CHEBI:57692"/>
    </ligand>
</feature>
<dbReference type="Gene3D" id="3.40.50.620">
    <property type="entry name" value="HUPs"/>
    <property type="match status" value="1"/>
</dbReference>
<dbReference type="Gene3D" id="1.25.40.80">
    <property type="match status" value="1"/>
</dbReference>
<reference evidence="10 11" key="1">
    <citation type="submission" date="2012-08" db="EMBL/GenBank/DDBJ databases">
        <title>Oryza genome evolution.</title>
        <authorList>
            <person name="Wing R.A."/>
        </authorList>
    </citation>
    <scope>NUCLEOTIDE SEQUENCE</scope>
</reference>
<dbReference type="InterPro" id="IPR014134">
    <property type="entry name" value="Cryptochrome_pln"/>
</dbReference>
<name>A0A0D9VIJ0_9ORYZ</name>
<dbReference type="GO" id="GO:2000028">
    <property type="term" value="P:regulation of photoperiodism, flowering"/>
    <property type="evidence" value="ECO:0007669"/>
    <property type="project" value="EnsemblPlants"/>
</dbReference>
<feature type="binding site" evidence="6">
    <location>
        <position position="290"/>
    </location>
    <ligand>
        <name>FAD</name>
        <dbReference type="ChEBI" id="CHEBI:57692"/>
    </ligand>
</feature>
<feature type="binding site" evidence="6">
    <location>
        <begin position="247"/>
        <end position="251"/>
    </location>
    <ligand>
        <name>FAD</name>
        <dbReference type="ChEBI" id="CHEBI:57692"/>
    </ligand>
</feature>
<dbReference type="FunFam" id="1.10.579.10:FF:000003">
    <property type="entry name" value="Deoxyribodipyrimidine photo-lyase"/>
    <property type="match status" value="1"/>
</dbReference>
<dbReference type="GO" id="GO:2000379">
    <property type="term" value="P:positive regulation of reactive oxygen species metabolic process"/>
    <property type="evidence" value="ECO:0007669"/>
    <property type="project" value="EnsemblPlants"/>
</dbReference>
<evidence type="ECO:0000313" key="10">
    <source>
        <dbReference type="EnsemblPlants" id="LPERR02G20180.1"/>
    </source>
</evidence>
<dbReference type="Gramene" id="LPERR02G20180.1">
    <property type="protein sequence ID" value="LPERR02G20180.1"/>
    <property type="gene ID" value="LPERR02G20180"/>
</dbReference>
<comment type="similarity">
    <text evidence="2">Belongs to the DNA photolyase class-1 family.</text>
</comment>
<dbReference type="GO" id="GO:0010075">
    <property type="term" value="P:regulation of meristem growth"/>
    <property type="evidence" value="ECO:0007669"/>
    <property type="project" value="EnsemblPlants"/>
</dbReference>
<dbReference type="GO" id="GO:1901371">
    <property type="term" value="P:regulation of leaf morphogenesis"/>
    <property type="evidence" value="ECO:0007669"/>
    <property type="project" value="EnsemblPlants"/>
</dbReference>
<comment type="cofactor">
    <cofactor evidence="6">
        <name>FAD</name>
        <dbReference type="ChEBI" id="CHEBI:57692"/>
    </cofactor>
    <text evidence="6">Binds 1 FAD per subunit.</text>
</comment>
<dbReference type="EnsemblPlants" id="LPERR02G20180.2">
    <property type="protein sequence ID" value="LPERR02G20180.2"/>
    <property type="gene ID" value="LPERR02G20180"/>
</dbReference>
<dbReference type="GO" id="GO:0009646">
    <property type="term" value="P:response to absence of light"/>
    <property type="evidence" value="ECO:0007669"/>
    <property type="project" value="EnsemblPlants"/>
</dbReference>
<dbReference type="GO" id="GO:0009414">
    <property type="term" value="P:response to water deprivation"/>
    <property type="evidence" value="ECO:0007669"/>
    <property type="project" value="EnsemblPlants"/>
</dbReference>
<dbReference type="PROSITE" id="PS00394">
    <property type="entry name" value="DNA_PHOTOLYASES_1_1"/>
    <property type="match status" value="1"/>
</dbReference>
<dbReference type="InterPro" id="IPR005101">
    <property type="entry name" value="Cryptochr/Photolyase_FAD-bd"/>
</dbReference>
<evidence type="ECO:0000256" key="3">
    <source>
        <dbReference type="ARBA" id="ARBA00022630"/>
    </source>
</evidence>
<dbReference type="PANTHER" id="PTHR11455">
    <property type="entry name" value="CRYPTOCHROME"/>
    <property type="match status" value="1"/>
</dbReference>
<dbReference type="PRINTS" id="PR00147">
    <property type="entry name" value="DNAPHOTLYASE"/>
</dbReference>
<dbReference type="AlphaFoldDB" id="A0A0D9VIJ0"/>
<feature type="compositionally biased region" description="Basic and acidic residues" evidence="8">
    <location>
        <begin position="674"/>
        <end position="683"/>
    </location>
</feature>